<dbReference type="InterPro" id="IPR005821">
    <property type="entry name" value="Ion_trans_dom"/>
</dbReference>
<feature type="transmembrane region" description="Helical" evidence="11">
    <location>
        <begin position="229"/>
        <end position="249"/>
    </location>
</feature>
<dbReference type="CDD" id="cd00038">
    <property type="entry name" value="CAP_ED"/>
    <property type="match status" value="1"/>
</dbReference>
<dbReference type="SUPFAM" id="SSF51206">
    <property type="entry name" value="cAMP-binding domain-like"/>
    <property type="match status" value="1"/>
</dbReference>
<evidence type="ECO:0000256" key="4">
    <source>
        <dbReference type="ARBA" id="ARBA00022692"/>
    </source>
</evidence>
<evidence type="ECO:0000256" key="11">
    <source>
        <dbReference type="SAM" id="Phobius"/>
    </source>
</evidence>
<comment type="subcellular location">
    <subcellularLocation>
        <location evidence="1">Membrane</location>
        <topology evidence="1">Multi-pass membrane protein</topology>
    </subcellularLocation>
</comment>
<feature type="transmembrane region" description="Helical" evidence="11">
    <location>
        <begin position="361"/>
        <end position="379"/>
    </location>
</feature>
<evidence type="ECO:0000256" key="2">
    <source>
        <dbReference type="ARBA" id="ARBA00010486"/>
    </source>
</evidence>
<evidence type="ECO:0000259" key="12">
    <source>
        <dbReference type="PROSITE" id="PS50042"/>
    </source>
</evidence>
<evidence type="ECO:0000256" key="1">
    <source>
        <dbReference type="ARBA" id="ARBA00004141"/>
    </source>
</evidence>
<protein>
    <recommendedName>
        <fullName evidence="12">Cyclic nucleotide-binding domain-containing protein</fullName>
    </recommendedName>
</protein>
<proteinExistence type="inferred from homology"/>
<dbReference type="AlphaFoldDB" id="A0A540N0T0"/>
<reference evidence="13 14" key="1">
    <citation type="journal article" date="2019" name="G3 (Bethesda)">
        <title>Sequencing of a Wild Apple (Malus baccata) Genome Unravels the Differences Between Cultivated and Wild Apple Species Regarding Disease Resistance and Cold Tolerance.</title>
        <authorList>
            <person name="Chen X."/>
        </authorList>
    </citation>
    <scope>NUCLEOTIDE SEQUENCE [LARGE SCALE GENOMIC DNA]</scope>
    <source>
        <strain evidence="14">cv. Shandingzi</strain>
        <tissue evidence="13">Leaves</tissue>
    </source>
</reference>
<name>A0A540N0T0_MALBA</name>
<feature type="transmembrane region" description="Helical" evidence="11">
    <location>
        <begin position="60"/>
        <end position="79"/>
    </location>
</feature>
<dbReference type="Gene3D" id="2.60.120.10">
    <property type="entry name" value="Jelly Rolls"/>
    <property type="match status" value="1"/>
</dbReference>
<evidence type="ECO:0000256" key="9">
    <source>
        <dbReference type="ARBA" id="ARBA00023303"/>
    </source>
</evidence>
<dbReference type="STRING" id="106549.A0A540N0T0"/>
<dbReference type="PANTHER" id="PTHR45651:SF68">
    <property type="entry name" value="ION TRANSPORT DOMAIN-CONTAINING PROTEIN"/>
    <property type="match status" value="1"/>
</dbReference>
<keyword evidence="9" id="KW-0407">Ion channel</keyword>
<dbReference type="PANTHER" id="PTHR45651">
    <property type="entry name" value="CYCLIC NUCLEOTIDE-GATED ION CHANNEL 15-RELATED-RELATED"/>
    <property type="match status" value="1"/>
</dbReference>
<dbReference type="EMBL" id="VIEB01000136">
    <property type="protein sequence ID" value="TQE04652.1"/>
    <property type="molecule type" value="Genomic_DNA"/>
</dbReference>
<feature type="domain" description="Cyclic nucleotide-binding" evidence="12">
    <location>
        <begin position="444"/>
        <end position="522"/>
    </location>
</feature>
<keyword evidence="8" id="KW-1071">Ligand-gated ion channel</keyword>
<feature type="region of interest" description="Disordered" evidence="10">
    <location>
        <begin position="586"/>
        <end position="607"/>
    </location>
</feature>
<dbReference type="PROSITE" id="PS50042">
    <property type="entry name" value="CNMP_BINDING_3"/>
    <property type="match status" value="1"/>
</dbReference>
<comment type="caution">
    <text evidence="13">The sequence shown here is derived from an EMBL/GenBank/DDBJ whole genome shotgun (WGS) entry which is preliminary data.</text>
</comment>
<dbReference type="Gene3D" id="1.10.287.70">
    <property type="match status" value="1"/>
</dbReference>
<keyword evidence="6" id="KW-0406">Ion transport</keyword>
<dbReference type="Pfam" id="PF00520">
    <property type="entry name" value="Ion_trans"/>
    <property type="match status" value="1"/>
</dbReference>
<evidence type="ECO:0000256" key="6">
    <source>
        <dbReference type="ARBA" id="ARBA00023065"/>
    </source>
</evidence>
<gene>
    <name evidence="13" type="ORF">C1H46_009735</name>
</gene>
<dbReference type="Proteomes" id="UP000315295">
    <property type="component" value="Unassembled WGS sequence"/>
</dbReference>
<dbReference type="InterPro" id="IPR000595">
    <property type="entry name" value="cNMP-bd_dom"/>
</dbReference>
<accession>A0A540N0T0</accession>
<organism evidence="13 14">
    <name type="scientific">Malus baccata</name>
    <name type="common">Siberian crab apple</name>
    <name type="synonym">Pyrus baccata</name>
    <dbReference type="NCBI Taxonomy" id="106549"/>
    <lineage>
        <taxon>Eukaryota</taxon>
        <taxon>Viridiplantae</taxon>
        <taxon>Streptophyta</taxon>
        <taxon>Embryophyta</taxon>
        <taxon>Tracheophyta</taxon>
        <taxon>Spermatophyta</taxon>
        <taxon>Magnoliopsida</taxon>
        <taxon>eudicotyledons</taxon>
        <taxon>Gunneridae</taxon>
        <taxon>Pentapetalae</taxon>
        <taxon>rosids</taxon>
        <taxon>fabids</taxon>
        <taxon>Rosales</taxon>
        <taxon>Rosaceae</taxon>
        <taxon>Amygdaloideae</taxon>
        <taxon>Maleae</taxon>
        <taxon>Malus</taxon>
    </lineage>
</organism>
<keyword evidence="3" id="KW-0813">Transport</keyword>
<evidence type="ECO:0000256" key="7">
    <source>
        <dbReference type="ARBA" id="ARBA00023136"/>
    </source>
</evidence>
<evidence type="ECO:0000256" key="3">
    <source>
        <dbReference type="ARBA" id="ARBA00022448"/>
    </source>
</evidence>
<sequence length="607" mass="69211">MGGNVKGTNSDVENPAEKIDRKVMSAPNWITKIKKIFDDVLQGVIFDVHQGPYLQMWNSIFVISCVFAVSLDPLFFYVVNVDQTRKCLQTDKKLKIVALVMRSLTDVIFLVHLICEISYSVQKTMEKNEEVKQTRGNSSKKWEARELIQNARKIAQNMSWLSVIIDVLALFPLPQLIILMFYPKEGSGFVENTMFVNVFLLGQYVPRIFRIHLSAKAFKMMNGIWPKGLFNLFLYILAGHVLGAFWYFFSIQREASCWHEACVKLSYELCNGTFCFGCEDTLYCDSAHTTRNISYLNKSCPLDTPDDALSPFDFGIFLDSLKNENPDQKFGVKFLYSFWWGLRNLSNFGTNLETSTFSWEILFAIFISVTGLLLFLYLIGNVQAFMQMEATKKEEMRRQGIKTTKTEEMRRQGIKTEEATKTEEMRRQGIKTEEAIKTLKEIPMLKDMDEKVLKMMCNYLKPATYSENSFIYRTGDPLDCMLLIIEGTMWTYASSDSHAGQGISSMGIKPLRKGDFYGEELLDWASDFTKVPVSSKHVKSHTKVKAFVLMAEDLGTVVSPRPHGDLLNRNNAEEVKATLSAALRSHTKAQRLPPPSLAEIGDDNSEN</sequence>
<evidence type="ECO:0000313" key="13">
    <source>
        <dbReference type="EMBL" id="TQE04652.1"/>
    </source>
</evidence>
<keyword evidence="14" id="KW-1185">Reference proteome</keyword>
<feature type="transmembrane region" description="Helical" evidence="11">
    <location>
        <begin position="160"/>
        <end position="182"/>
    </location>
</feature>
<dbReference type="SUPFAM" id="SSF81324">
    <property type="entry name" value="Voltage-gated potassium channels"/>
    <property type="match status" value="1"/>
</dbReference>
<evidence type="ECO:0000256" key="8">
    <source>
        <dbReference type="ARBA" id="ARBA00023286"/>
    </source>
</evidence>
<dbReference type="InterPro" id="IPR018490">
    <property type="entry name" value="cNMP-bd_dom_sf"/>
</dbReference>
<evidence type="ECO:0000256" key="5">
    <source>
        <dbReference type="ARBA" id="ARBA00022989"/>
    </source>
</evidence>
<keyword evidence="7 11" id="KW-0472">Membrane</keyword>
<comment type="similarity">
    <text evidence="2">Belongs to the cyclic nucleotide-gated cation channel (TC 1.A.1.5) family.</text>
</comment>
<keyword evidence="4 11" id="KW-0812">Transmembrane</keyword>
<dbReference type="InterPro" id="IPR014710">
    <property type="entry name" value="RmlC-like_jellyroll"/>
</dbReference>
<dbReference type="GO" id="GO:0016020">
    <property type="term" value="C:membrane"/>
    <property type="evidence" value="ECO:0007669"/>
    <property type="project" value="UniProtKB-SubCell"/>
</dbReference>
<evidence type="ECO:0000313" key="14">
    <source>
        <dbReference type="Proteomes" id="UP000315295"/>
    </source>
</evidence>
<keyword evidence="5 11" id="KW-1133">Transmembrane helix</keyword>
<evidence type="ECO:0000256" key="10">
    <source>
        <dbReference type="SAM" id="MobiDB-lite"/>
    </source>
</evidence>
<dbReference type="GO" id="GO:0005216">
    <property type="term" value="F:monoatomic ion channel activity"/>
    <property type="evidence" value="ECO:0007669"/>
    <property type="project" value="InterPro"/>
</dbReference>